<keyword evidence="4" id="KW-1185">Reference proteome</keyword>
<dbReference type="Proteomes" id="UP001597108">
    <property type="component" value="Unassembled WGS sequence"/>
</dbReference>
<evidence type="ECO:0008006" key="5">
    <source>
        <dbReference type="Google" id="ProtNLM"/>
    </source>
</evidence>
<protein>
    <recommendedName>
        <fullName evidence="5">Energy transducer TonB</fullName>
    </recommendedName>
</protein>
<gene>
    <name evidence="3" type="ORF">ACFQ2S_22030</name>
</gene>
<dbReference type="RefSeq" id="WP_386078090.1">
    <property type="nucleotide sequence ID" value="NZ_JBHTJT010000051.1"/>
</dbReference>
<evidence type="ECO:0000313" key="4">
    <source>
        <dbReference type="Proteomes" id="UP001597108"/>
    </source>
</evidence>
<sequence length="187" mass="19880">MRPFNLAYALLGGGVVTTGLLGLTLFLFPVAITDPADIDLAHYYPSNVSEPDPVMDATARSEANPANGPTELALANSVTGQGPTQAAPVRVRPSSSDHRALLARPSLPEADIAPTVPQPVLLRSKTEERKIAVAAPPEPARQPRILRVADVTTPEIASVFPEQSDADPHRATFGTPVAERKVLRITR</sequence>
<evidence type="ECO:0000256" key="1">
    <source>
        <dbReference type="SAM" id="MobiDB-lite"/>
    </source>
</evidence>
<proteinExistence type="predicted"/>
<keyword evidence="2" id="KW-0472">Membrane</keyword>
<reference evidence="4" key="1">
    <citation type="journal article" date="2019" name="Int. J. Syst. Evol. Microbiol.">
        <title>The Global Catalogue of Microorganisms (GCM) 10K type strain sequencing project: providing services to taxonomists for standard genome sequencing and annotation.</title>
        <authorList>
            <consortium name="The Broad Institute Genomics Platform"/>
            <consortium name="The Broad Institute Genome Sequencing Center for Infectious Disease"/>
            <person name="Wu L."/>
            <person name="Ma J."/>
        </authorList>
    </citation>
    <scope>NUCLEOTIDE SEQUENCE [LARGE SCALE GENOMIC DNA]</scope>
    <source>
        <strain evidence="4">CCUG 60524</strain>
    </source>
</reference>
<keyword evidence="2" id="KW-1133">Transmembrane helix</keyword>
<feature type="region of interest" description="Disordered" evidence="1">
    <location>
        <begin position="73"/>
        <end position="98"/>
    </location>
</feature>
<evidence type="ECO:0000256" key="2">
    <source>
        <dbReference type="SAM" id="Phobius"/>
    </source>
</evidence>
<accession>A0ABW3IXR1</accession>
<feature type="transmembrane region" description="Helical" evidence="2">
    <location>
        <begin position="6"/>
        <end position="28"/>
    </location>
</feature>
<organism evidence="3 4">
    <name type="scientific">Tropicimonas aquimaris</name>
    <dbReference type="NCBI Taxonomy" id="914152"/>
    <lineage>
        <taxon>Bacteria</taxon>
        <taxon>Pseudomonadati</taxon>
        <taxon>Pseudomonadota</taxon>
        <taxon>Alphaproteobacteria</taxon>
        <taxon>Rhodobacterales</taxon>
        <taxon>Roseobacteraceae</taxon>
        <taxon>Tropicimonas</taxon>
    </lineage>
</organism>
<name>A0ABW3IXR1_9RHOB</name>
<keyword evidence="2" id="KW-0812">Transmembrane</keyword>
<comment type="caution">
    <text evidence="3">The sequence shown here is derived from an EMBL/GenBank/DDBJ whole genome shotgun (WGS) entry which is preliminary data.</text>
</comment>
<evidence type="ECO:0000313" key="3">
    <source>
        <dbReference type="EMBL" id="MFD0982322.1"/>
    </source>
</evidence>
<dbReference type="EMBL" id="JBHTJT010000051">
    <property type="protein sequence ID" value="MFD0982322.1"/>
    <property type="molecule type" value="Genomic_DNA"/>
</dbReference>